<name>A0A850EJX5_9BACL</name>
<dbReference type="PANTHER" id="PTHR38460:SF1">
    <property type="entry name" value="TAUTOMERASE YOLI-RELATED"/>
    <property type="match status" value="1"/>
</dbReference>
<organism evidence="1 2">
    <name type="scientific">Paenibacillus agri</name>
    <dbReference type="NCBI Taxonomy" id="2744309"/>
    <lineage>
        <taxon>Bacteria</taxon>
        <taxon>Bacillati</taxon>
        <taxon>Bacillota</taxon>
        <taxon>Bacilli</taxon>
        <taxon>Bacillales</taxon>
        <taxon>Paenibacillaceae</taxon>
        <taxon>Paenibacillus</taxon>
    </lineage>
</organism>
<evidence type="ECO:0000313" key="1">
    <source>
        <dbReference type="EMBL" id="NUU60676.1"/>
    </source>
</evidence>
<dbReference type="RefSeq" id="WP_175371252.1">
    <property type="nucleotide sequence ID" value="NZ_JABWCS010000203.1"/>
</dbReference>
<dbReference type="PANTHER" id="PTHR38460">
    <property type="entry name" value="TAUTOMERASE YOLI-RELATED"/>
    <property type="match status" value="1"/>
</dbReference>
<sequence>MPFIRVSYQEGQYKPEELPLISEVIMEGLVEHFNVPEDDFFQVFHAHKPYEFYYNRNYLNVERSDRLLYIQVTLKSGRSTAQKTGFYKSLAENLASKVNIRQDDVFAILVETEFEDWTFGNGIAQMIQTQENRKEGGLA</sequence>
<dbReference type="InterPro" id="IPR014347">
    <property type="entry name" value="Tautomerase/MIF_sf"/>
</dbReference>
<dbReference type="SUPFAM" id="SSF55331">
    <property type="entry name" value="Tautomerase/MIF"/>
    <property type="match status" value="1"/>
</dbReference>
<comment type="caution">
    <text evidence="1">The sequence shown here is derived from an EMBL/GenBank/DDBJ whole genome shotgun (WGS) entry which is preliminary data.</text>
</comment>
<dbReference type="Proteomes" id="UP000564806">
    <property type="component" value="Unassembled WGS sequence"/>
</dbReference>
<dbReference type="Pfam" id="PF14552">
    <property type="entry name" value="Tautomerase_2"/>
    <property type="match status" value="1"/>
</dbReference>
<dbReference type="AlphaFoldDB" id="A0A850EJX5"/>
<proteinExistence type="predicted"/>
<keyword evidence="2" id="KW-1185">Reference proteome</keyword>
<reference evidence="1" key="1">
    <citation type="submission" date="2020-06" db="EMBL/GenBank/DDBJ databases">
        <title>Paenibacillus sp. nov., isolated from soil.</title>
        <authorList>
            <person name="Seo Y.L."/>
        </authorList>
    </citation>
    <scope>NUCLEOTIDE SEQUENCE [LARGE SCALE GENOMIC DNA]</scope>
    <source>
        <strain evidence="1">JW14</strain>
    </source>
</reference>
<dbReference type="Gene3D" id="3.30.429.10">
    <property type="entry name" value="Macrophage Migration Inhibitory Factor"/>
    <property type="match status" value="1"/>
</dbReference>
<evidence type="ECO:0000313" key="2">
    <source>
        <dbReference type="Proteomes" id="UP000564806"/>
    </source>
</evidence>
<dbReference type="InterPro" id="IPR037479">
    <property type="entry name" value="Tauto_MSAD"/>
</dbReference>
<protein>
    <submittedName>
        <fullName evidence="1">Tautomerase family protein</fullName>
    </submittedName>
</protein>
<accession>A0A850EJX5</accession>
<gene>
    <name evidence="1" type="ORF">HPT30_10005</name>
</gene>
<dbReference type="EMBL" id="JABWCS010000203">
    <property type="protein sequence ID" value="NUU60676.1"/>
    <property type="molecule type" value="Genomic_DNA"/>
</dbReference>